<gene>
    <name evidence="1" type="ORF">HA237_00170</name>
    <name evidence="2" type="ORF">J4224_02645</name>
</gene>
<comment type="caution">
    <text evidence="1">The sequence shown here is derived from an EMBL/GenBank/DDBJ whole genome shotgun (WGS) entry which is preliminary data.</text>
</comment>
<dbReference type="Proteomes" id="UP000577419">
    <property type="component" value="Unassembled WGS sequence"/>
</dbReference>
<proteinExistence type="predicted"/>
<reference evidence="2" key="2">
    <citation type="submission" date="2021-03" db="EMBL/GenBank/DDBJ databases">
        <authorList>
            <person name="Jaffe A."/>
        </authorList>
    </citation>
    <scope>NUCLEOTIDE SEQUENCE</scope>
    <source>
        <strain evidence="2">RIFCSPHIGHO2_01_FULL_GW2011_AR10_43_9</strain>
    </source>
</reference>
<dbReference type="EMBL" id="DUFG01000001">
    <property type="protein sequence ID" value="HIH07764.1"/>
    <property type="molecule type" value="Genomic_DNA"/>
</dbReference>
<evidence type="ECO:0000313" key="1">
    <source>
        <dbReference type="EMBL" id="HIH07764.1"/>
    </source>
</evidence>
<evidence type="ECO:0000313" key="3">
    <source>
        <dbReference type="Proteomes" id="UP000577419"/>
    </source>
</evidence>
<evidence type="ECO:0000313" key="2">
    <source>
        <dbReference type="EMBL" id="MBS3059302.1"/>
    </source>
</evidence>
<accession>A0A7J4ISQ3</accession>
<protein>
    <submittedName>
        <fullName evidence="1">Uncharacterized protein</fullName>
    </submittedName>
</protein>
<dbReference type="Proteomes" id="UP000683213">
    <property type="component" value="Unassembled WGS sequence"/>
</dbReference>
<dbReference type="AlphaFoldDB" id="A0A7J4ISQ3"/>
<reference evidence="2" key="3">
    <citation type="submission" date="2021-05" db="EMBL/GenBank/DDBJ databases">
        <title>Protein family content uncovers lineage relationships and bacterial pathway maintenance mechanisms in DPANN archaea.</title>
        <authorList>
            <person name="Castelle C.J."/>
            <person name="Meheust R."/>
            <person name="Jaffe A.L."/>
            <person name="Seitz K."/>
            <person name="Gong X."/>
            <person name="Baker B.J."/>
            <person name="Banfield J.F."/>
        </authorList>
    </citation>
    <scope>NUCLEOTIDE SEQUENCE</scope>
    <source>
        <strain evidence="2">RIFCSPHIGHO2_01_FULL_GW2011_AR10_43_9</strain>
    </source>
</reference>
<name>A0A7J4ISQ3_9ARCH</name>
<dbReference type="EMBL" id="JAGVWF010000036">
    <property type="protein sequence ID" value="MBS3059302.1"/>
    <property type="molecule type" value="Genomic_DNA"/>
</dbReference>
<reference evidence="1" key="1">
    <citation type="journal article" date="2020" name="bioRxiv">
        <title>A rank-normalized archaeal taxonomy based on genome phylogeny resolves widespread incomplete and uneven classifications.</title>
        <authorList>
            <person name="Rinke C."/>
            <person name="Chuvochina M."/>
            <person name="Mussig A.J."/>
            <person name="Chaumeil P.-A."/>
            <person name="Waite D.W."/>
            <person name="Whitman W.B."/>
            <person name="Parks D.H."/>
            <person name="Hugenholtz P."/>
        </authorList>
    </citation>
    <scope>NUCLEOTIDE SEQUENCE</scope>
    <source>
        <strain evidence="1">UBA10011</strain>
    </source>
</reference>
<organism evidence="1 3">
    <name type="scientific">Candidatus Iainarchaeum sp</name>
    <dbReference type="NCBI Taxonomy" id="3101447"/>
    <lineage>
        <taxon>Archaea</taxon>
        <taxon>Candidatus Iainarchaeota</taxon>
        <taxon>Candidatus Iainarchaeia</taxon>
        <taxon>Candidatus Iainarchaeales</taxon>
        <taxon>Candidatus Iainarchaeaceae</taxon>
        <taxon>Candidatus Iainarchaeum</taxon>
    </lineage>
</organism>
<sequence length="75" mass="8848">MKKVQKQDTVIISKEEYSFLKKKAQIADKFLEQAETNEIELVNRKLDFLDRQARLGKRKTLNSEQALGKYAKYLK</sequence>